<dbReference type="FunFam" id="2.40.37.10:FF:000006">
    <property type="entry name" value="Alanine racemase"/>
    <property type="match status" value="1"/>
</dbReference>
<dbReference type="EC" id="5.1.1.1" evidence="5"/>
<evidence type="ECO:0000259" key="8">
    <source>
        <dbReference type="SMART" id="SM01005"/>
    </source>
</evidence>
<gene>
    <name evidence="9" type="ORF">HMPREF0872_07720</name>
</gene>
<dbReference type="InterPro" id="IPR000821">
    <property type="entry name" value="Ala_racemase"/>
</dbReference>
<keyword evidence="4 5" id="KW-0413">Isomerase</keyword>
<dbReference type="SMART" id="SM01005">
    <property type="entry name" value="Ala_racemase_C"/>
    <property type="match status" value="1"/>
</dbReference>
<dbReference type="HAMAP" id="MF_01201">
    <property type="entry name" value="Ala_racemase"/>
    <property type="match status" value="1"/>
</dbReference>
<evidence type="ECO:0000256" key="3">
    <source>
        <dbReference type="ARBA" id="ARBA00022898"/>
    </source>
</evidence>
<dbReference type="InterPro" id="IPR020622">
    <property type="entry name" value="Ala_racemase_pyridoxalP-BS"/>
</dbReference>
<feature type="modified residue" description="N6-(pyridoxal phosphate)lysine" evidence="5 6">
    <location>
        <position position="35"/>
    </location>
</feature>
<keyword evidence="10" id="KW-1185">Reference proteome</keyword>
<dbReference type="CDD" id="cd00430">
    <property type="entry name" value="PLPDE_III_AR"/>
    <property type="match status" value="1"/>
</dbReference>
<keyword evidence="3 5" id="KW-0663">Pyridoxal phosphate</keyword>
<dbReference type="InterPro" id="IPR001608">
    <property type="entry name" value="Ala_racemase_N"/>
</dbReference>
<dbReference type="EMBL" id="JRNT01000033">
    <property type="protein sequence ID" value="KGF46595.1"/>
    <property type="molecule type" value="Genomic_DNA"/>
</dbReference>
<evidence type="ECO:0000256" key="5">
    <source>
        <dbReference type="HAMAP-Rule" id="MF_01201"/>
    </source>
</evidence>
<dbReference type="GO" id="GO:0005829">
    <property type="term" value="C:cytosol"/>
    <property type="evidence" value="ECO:0007669"/>
    <property type="project" value="TreeGrafter"/>
</dbReference>
<name>A0A096AIA3_9FIRM</name>
<dbReference type="Gene3D" id="2.40.37.10">
    <property type="entry name" value="Lyase, Ornithine Decarboxylase, Chain A, domain 1"/>
    <property type="match status" value="1"/>
</dbReference>
<protein>
    <recommendedName>
        <fullName evidence="5">Alanine racemase</fullName>
        <ecNumber evidence="5">5.1.1.1</ecNumber>
    </recommendedName>
</protein>
<dbReference type="NCBIfam" id="TIGR00492">
    <property type="entry name" value="alr"/>
    <property type="match status" value="1"/>
</dbReference>
<evidence type="ECO:0000256" key="4">
    <source>
        <dbReference type="ARBA" id="ARBA00023235"/>
    </source>
</evidence>
<dbReference type="PROSITE" id="PS00395">
    <property type="entry name" value="ALANINE_RACEMASE"/>
    <property type="match status" value="1"/>
</dbReference>
<dbReference type="eggNOG" id="COG0787">
    <property type="taxonomic scope" value="Bacteria"/>
</dbReference>
<dbReference type="UniPathway" id="UPA00042">
    <property type="reaction ID" value="UER00497"/>
</dbReference>
<comment type="function">
    <text evidence="5">Catalyzes the interconversion of L-alanine and D-alanine. May also act on other amino acids.</text>
</comment>
<dbReference type="FunFam" id="3.20.20.10:FF:000002">
    <property type="entry name" value="Alanine racemase"/>
    <property type="match status" value="1"/>
</dbReference>
<dbReference type="GO" id="GO:0030632">
    <property type="term" value="P:D-alanine biosynthetic process"/>
    <property type="evidence" value="ECO:0007669"/>
    <property type="project" value="UniProtKB-UniRule"/>
</dbReference>
<dbReference type="PANTHER" id="PTHR30511:SF0">
    <property type="entry name" value="ALANINE RACEMASE, CATABOLIC-RELATED"/>
    <property type="match status" value="1"/>
</dbReference>
<feature type="active site" description="Proton acceptor; specific for D-alanine" evidence="5">
    <location>
        <position position="35"/>
    </location>
</feature>
<dbReference type="SUPFAM" id="SSF50621">
    <property type="entry name" value="Alanine racemase C-terminal domain-like"/>
    <property type="match status" value="1"/>
</dbReference>
<dbReference type="Pfam" id="PF00842">
    <property type="entry name" value="Ala_racemase_C"/>
    <property type="match status" value="1"/>
</dbReference>
<dbReference type="AlphaFoldDB" id="A0A096AIA3"/>
<feature type="binding site" evidence="5 7">
    <location>
        <position position="133"/>
    </location>
    <ligand>
        <name>substrate</name>
    </ligand>
</feature>
<dbReference type="PANTHER" id="PTHR30511">
    <property type="entry name" value="ALANINE RACEMASE"/>
    <property type="match status" value="1"/>
</dbReference>
<comment type="catalytic activity">
    <reaction evidence="1 5">
        <text>L-alanine = D-alanine</text>
        <dbReference type="Rhea" id="RHEA:20249"/>
        <dbReference type="ChEBI" id="CHEBI:57416"/>
        <dbReference type="ChEBI" id="CHEBI:57972"/>
        <dbReference type="EC" id="5.1.1.1"/>
    </reaction>
</comment>
<evidence type="ECO:0000313" key="9">
    <source>
        <dbReference type="EMBL" id="KGF46595.1"/>
    </source>
</evidence>
<evidence type="ECO:0000256" key="2">
    <source>
        <dbReference type="ARBA" id="ARBA00001933"/>
    </source>
</evidence>
<dbReference type="SUPFAM" id="SSF51419">
    <property type="entry name" value="PLP-binding barrel"/>
    <property type="match status" value="1"/>
</dbReference>
<dbReference type="Proteomes" id="UP000029628">
    <property type="component" value="Unassembled WGS sequence"/>
</dbReference>
<proteinExistence type="inferred from homology"/>
<dbReference type="GO" id="GO:0009252">
    <property type="term" value="P:peptidoglycan biosynthetic process"/>
    <property type="evidence" value="ECO:0007669"/>
    <property type="project" value="TreeGrafter"/>
</dbReference>
<feature type="domain" description="Alanine racemase C-terminal" evidence="8">
    <location>
        <begin position="242"/>
        <end position="370"/>
    </location>
</feature>
<comment type="pathway">
    <text evidence="5">Amino-acid biosynthesis; D-alanine biosynthesis; D-alanine from L-alanine: step 1/1.</text>
</comment>
<dbReference type="InterPro" id="IPR009006">
    <property type="entry name" value="Ala_racemase/Decarboxylase_C"/>
</dbReference>
<organism evidence="9 10">
    <name type="scientific">Veillonella montpellierensis DNF00314</name>
    <dbReference type="NCBI Taxonomy" id="1401067"/>
    <lineage>
        <taxon>Bacteria</taxon>
        <taxon>Bacillati</taxon>
        <taxon>Bacillota</taxon>
        <taxon>Negativicutes</taxon>
        <taxon>Veillonellales</taxon>
        <taxon>Veillonellaceae</taxon>
        <taxon>Veillonella</taxon>
    </lineage>
</organism>
<feature type="active site" description="Proton acceptor; specific for L-alanine" evidence="5">
    <location>
        <position position="263"/>
    </location>
</feature>
<dbReference type="GO" id="GO:0008784">
    <property type="term" value="F:alanine racemase activity"/>
    <property type="evidence" value="ECO:0007669"/>
    <property type="project" value="UniProtKB-UniRule"/>
</dbReference>
<dbReference type="GO" id="GO:0030170">
    <property type="term" value="F:pyridoxal phosphate binding"/>
    <property type="evidence" value="ECO:0007669"/>
    <property type="project" value="UniProtKB-UniRule"/>
</dbReference>
<evidence type="ECO:0000256" key="1">
    <source>
        <dbReference type="ARBA" id="ARBA00000316"/>
    </source>
</evidence>
<dbReference type="Gene3D" id="3.20.20.10">
    <property type="entry name" value="Alanine racemase"/>
    <property type="match status" value="1"/>
</dbReference>
<dbReference type="InterPro" id="IPR011079">
    <property type="entry name" value="Ala_racemase_C"/>
</dbReference>
<dbReference type="Pfam" id="PF01168">
    <property type="entry name" value="Ala_racemase_N"/>
    <property type="match status" value="1"/>
</dbReference>
<dbReference type="RefSeq" id="WP_038153057.1">
    <property type="nucleotide sequence ID" value="NZ_JRNT01000033.1"/>
</dbReference>
<evidence type="ECO:0000313" key="10">
    <source>
        <dbReference type="Proteomes" id="UP000029628"/>
    </source>
</evidence>
<sequence>MRPTYLEINTTCIRHNLRAIKNSLPNGMTCTAVVKANAYGHGSVIVSQIAIEEGYDALAVAIPEEAIPLRQAGIVAPIYLLGLTRPQSFDLIATTNTIPAVCESTDFEALNACASKHNRVIEVAIAVDTGMHRIGISPTEVLHWIDVIDAYPQLRINGFFSHMANADAADQTHAHEQTQLFNRLVSTVKEARPNKQYRFSLANSAGLLVLTDSLFTDARPGIIQYGIMPSVDVPNTLHLQPALSLHSEVVHVHQAPAGSGIGYGSTYIAPKDMKIATIPIGYADGYPRSLSNKGSVLIKGTYCSIVGRICMDQLMVALPDTLDIHPGEPVILLGSQGNETISVLDIAALADTIPYEIFCGFSERVPRHYL</sequence>
<comment type="cofactor">
    <cofactor evidence="2 5 6">
        <name>pyridoxal 5'-phosphate</name>
        <dbReference type="ChEBI" id="CHEBI:597326"/>
    </cofactor>
</comment>
<evidence type="ECO:0000256" key="7">
    <source>
        <dbReference type="PIRSR" id="PIRSR600821-52"/>
    </source>
</evidence>
<dbReference type="PRINTS" id="PR00992">
    <property type="entry name" value="ALARACEMASE"/>
</dbReference>
<evidence type="ECO:0000256" key="6">
    <source>
        <dbReference type="PIRSR" id="PIRSR600821-50"/>
    </source>
</evidence>
<dbReference type="InterPro" id="IPR029066">
    <property type="entry name" value="PLP-binding_barrel"/>
</dbReference>
<reference evidence="9 10" key="1">
    <citation type="submission" date="2014-07" db="EMBL/GenBank/DDBJ databases">
        <authorList>
            <person name="McCorrison J."/>
            <person name="Sanka R."/>
            <person name="Torralba M."/>
            <person name="Gillis M."/>
            <person name="Haft D.H."/>
            <person name="Methe B."/>
            <person name="Sutton G."/>
            <person name="Nelson K.E."/>
        </authorList>
    </citation>
    <scope>NUCLEOTIDE SEQUENCE [LARGE SCALE GENOMIC DNA]</scope>
    <source>
        <strain evidence="9 10">DNF00314</strain>
    </source>
</reference>
<accession>A0A096AIA3</accession>
<feature type="binding site" evidence="5 7">
    <location>
        <position position="311"/>
    </location>
    <ligand>
        <name>substrate</name>
    </ligand>
</feature>
<comment type="caution">
    <text evidence="9">The sequence shown here is derived from an EMBL/GenBank/DDBJ whole genome shotgun (WGS) entry which is preliminary data.</text>
</comment>
<comment type="similarity">
    <text evidence="5">Belongs to the alanine racemase family.</text>
</comment>